<dbReference type="EMBL" id="LBPD01000031">
    <property type="protein sequence ID" value="KKP49934.1"/>
    <property type="molecule type" value="Genomic_DNA"/>
</dbReference>
<proteinExistence type="predicted"/>
<organism evidence="1 2">
    <name type="scientific">Candidatus Roizmanbacteria bacterium GW2011_GWA2_33_33</name>
    <dbReference type="NCBI Taxonomy" id="1618476"/>
    <lineage>
        <taxon>Bacteria</taxon>
        <taxon>Candidatus Roizmaniibacteriota</taxon>
    </lineage>
</organism>
<dbReference type="Pfam" id="PF13459">
    <property type="entry name" value="Fer4_15"/>
    <property type="match status" value="1"/>
</dbReference>
<sequence>MDPKLKDSENPSGPVILKSGYKIWVERGLCIGAATCIAVSPKVYVLDKEAKAIILDSADEDTIENIIESAKACPVAAIIIEDAQGNRIFPK</sequence>
<reference evidence="1 2" key="1">
    <citation type="journal article" date="2015" name="Nature">
        <title>rRNA introns, odd ribosomes, and small enigmatic genomes across a large radiation of phyla.</title>
        <authorList>
            <person name="Brown C.T."/>
            <person name="Hug L.A."/>
            <person name="Thomas B.C."/>
            <person name="Sharon I."/>
            <person name="Castelle C.J."/>
            <person name="Singh A."/>
            <person name="Wilkins M.J."/>
            <person name="Williams K.H."/>
            <person name="Banfield J.F."/>
        </authorList>
    </citation>
    <scope>NUCLEOTIDE SEQUENCE [LARGE SCALE GENOMIC DNA]</scope>
</reference>
<accession>A0A0F9ZZY6</accession>
<name>A0A0F9ZZY6_9BACT</name>
<dbReference type="Gene3D" id="3.30.70.20">
    <property type="match status" value="1"/>
</dbReference>
<dbReference type="AlphaFoldDB" id="A0A0F9ZZY6"/>
<evidence type="ECO:0000313" key="2">
    <source>
        <dbReference type="Proteomes" id="UP000034045"/>
    </source>
</evidence>
<dbReference type="SUPFAM" id="SSF54862">
    <property type="entry name" value="4Fe-4S ferredoxins"/>
    <property type="match status" value="1"/>
</dbReference>
<gene>
    <name evidence="1" type="ORF">UR42_C0031G0009</name>
</gene>
<dbReference type="Proteomes" id="UP000034045">
    <property type="component" value="Unassembled WGS sequence"/>
</dbReference>
<evidence type="ECO:0000313" key="1">
    <source>
        <dbReference type="EMBL" id="KKP49934.1"/>
    </source>
</evidence>
<protein>
    <submittedName>
        <fullName evidence="1">Ferredoxin</fullName>
    </submittedName>
</protein>
<comment type="caution">
    <text evidence="1">The sequence shown here is derived from an EMBL/GenBank/DDBJ whole genome shotgun (WGS) entry which is preliminary data.</text>
</comment>